<dbReference type="Proteomes" id="UP000419743">
    <property type="component" value="Unassembled WGS sequence"/>
</dbReference>
<evidence type="ECO:0000313" key="2">
    <source>
        <dbReference type="EMBL" id="VZO35840.1"/>
    </source>
</evidence>
<dbReference type="PANTHER" id="PTHR35525">
    <property type="entry name" value="BLL6575 PROTEIN"/>
    <property type="match status" value="1"/>
</dbReference>
<dbReference type="EMBL" id="CACRYJ010000016">
    <property type="protein sequence ID" value="VZO35840.1"/>
    <property type="molecule type" value="Genomic_DNA"/>
</dbReference>
<sequence length="182" mass="19430">MASLGLIEEFINTRMADGDAIASVPDLTSWLTARDLVPGAATLSGADVARATSVREGLRALIAANNADPVPSPRGDGLSPSARDDLAALTERLPLIVDVDARPPGLVPRPGLPAVDSALARMLATVVLAVADGTWARLKACREPSCRWAYYDQSRNRSRSWCSMDLCGNRAKARAFYNRSQP</sequence>
<dbReference type="InterPro" id="IPR023286">
    <property type="entry name" value="ABATE_dom_sf"/>
</dbReference>
<dbReference type="RefSeq" id="WP_156739867.1">
    <property type="nucleotide sequence ID" value="NZ_CACRYJ010000016.1"/>
</dbReference>
<accession>A0A7M4DFZ7</accession>
<dbReference type="Pfam" id="PF07336">
    <property type="entry name" value="ABATE"/>
    <property type="match status" value="1"/>
</dbReference>
<keyword evidence="3" id="KW-1185">Reference proteome</keyword>
<protein>
    <submittedName>
        <fullName evidence="2">CGNR zinc finger</fullName>
    </submittedName>
</protein>
<organism evidence="2 3">
    <name type="scientific">Occultella aeris</name>
    <dbReference type="NCBI Taxonomy" id="2761496"/>
    <lineage>
        <taxon>Bacteria</taxon>
        <taxon>Bacillati</taxon>
        <taxon>Actinomycetota</taxon>
        <taxon>Actinomycetes</taxon>
        <taxon>Micrococcales</taxon>
        <taxon>Ruaniaceae</taxon>
        <taxon>Occultella</taxon>
    </lineage>
</organism>
<dbReference type="Pfam" id="PF11706">
    <property type="entry name" value="zf-CGNR"/>
    <property type="match status" value="1"/>
</dbReference>
<gene>
    <name evidence="2" type="ORF">HALOF300_01042</name>
</gene>
<dbReference type="InterPro" id="IPR010852">
    <property type="entry name" value="ABATE"/>
</dbReference>
<reference evidence="2 3" key="1">
    <citation type="submission" date="2019-11" db="EMBL/GenBank/DDBJ databases">
        <authorList>
            <person name="Criscuolo A."/>
        </authorList>
    </citation>
    <scope>NUCLEOTIDE SEQUENCE [LARGE SCALE GENOMIC DNA]</scope>
    <source>
        <strain evidence="2">CIP111667</strain>
    </source>
</reference>
<dbReference type="PANTHER" id="PTHR35525:SF3">
    <property type="entry name" value="BLL6575 PROTEIN"/>
    <property type="match status" value="1"/>
</dbReference>
<comment type="caution">
    <text evidence="2">The sequence shown here is derived from an EMBL/GenBank/DDBJ whole genome shotgun (WGS) entry which is preliminary data.</text>
</comment>
<feature type="domain" description="Zinc finger CGNR" evidence="1">
    <location>
        <begin position="137"/>
        <end position="179"/>
    </location>
</feature>
<proteinExistence type="predicted"/>
<name>A0A7M4DFZ7_9MICO</name>
<evidence type="ECO:0000259" key="1">
    <source>
        <dbReference type="Pfam" id="PF11706"/>
    </source>
</evidence>
<dbReference type="Gene3D" id="1.10.3300.10">
    <property type="entry name" value="Jann2411-like domain"/>
    <property type="match status" value="1"/>
</dbReference>
<dbReference type="SUPFAM" id="SSF160904">
    <property type="entry name" value="Jann2411-like"/>
    <property type="match status" value="1"/>
</dbReference>
<dbReference type="AlphaFoldDB" id="A0A7M4DFZ7"/>
<evidence type="ECO:0000313" key="3">
    <source>
        <dbReference type="Proteomes" id="UP000419743"/>
    </source>
</evidence>
<dbReference type="InterPro" id="IPR021005">
    <property type="entry name" value="Znf_CGNR"/>
</dbReference>